<accession>A0A1X2I1T7</accession>
<gene>
    <name evidence="5" type="ORF">BCR42DRAFT_456053</name>
</gene>
<dbReference type="InterPro" id="IPR045247">
    <property type="entry name" value="Oye-like"/>
</dbReference>
<keyword evidence="6" id="KW-1185">Reference proteome</keyword>
<evidence type="ECO:0000313" key="5">
    <source>
        <dbReference type="EMBL" id="ORZ07415.1"/>
    </source>
</evidence>
<reference evidence="5 6" key="1">
    <citation type="submission" date="2016-07" db="EMBL/GenBank/DDBJ databases">
        <title>Pervasive Adenine N6-methylation of Active Genes in Fungi.</title>
        <authorList>
            <consortium name="DOE Joint Genome Institute"/>
            <person name="Mondo S.J."/>
            <person name="Dannebaum R.O."/>
            <person name="Kuo R.C."/>
            <person name="Labutti K."/>
            <person name="Haridas S."/>
            <person name="Kuo A."/>
            <person name="Salamov A."/>
            <person name="Ahrendt S.R."/>
            <person name="Lipzen A."/>
            <person name="Sullivan W."/>
            <person name="Andreopoulos W.B."/>
            <person name="Clum A."/>
            <person name="Lindquist E."/>
            <person name="Daum C."/>
            <person name="Ramamoorthy G.K."/>
            <person name="Gryganskyi A."/>
            <person name="Culley D."/>
            <person name="Magnuson J.K."/>
            <person name="James T.Y."/>
            <person name="O'Malley M.A."/>
            <person name="Stajich J.E."/>
            <person name="Spatafora J.W."/>
            <person name="Visel A."/>
            <person name="Grigoriev I.V."/>
        </authorList>
    </citation>
    <scope>NUCLEOTIDE SEQUENCE [LARGE SCALE GENOMIC DNA]</scope>
    <source>
        <strain evidence="5 6">NRRL 1336</strain>
    </source>
</reference>
<dbReference type="OrthoDB" id="276546at2759"/>
<protein>
    <recommendedName>
        <fullName evidence="4">NADH:flavin oxidoreductase/NADH oxidase N-terminal domain-containing protein</fullName>
    </recommendedName>
</protein>
<dbReference type="SUPFAM" id="SSF51395">
    <property type="entry name" value="FMN-linked oxidoreductases"/>
    <property type="match status" value="1"/>
</dbReference>
<name>A0A1X2I1T7_9FUNG</name>
<dbReference type="GO" id="GO:0010181">
    <property type="term" value="F:FMN binding"/>
    <property type="evidence" value="ECO:0007669"/>
    <property type="project" value="InterPro"/>
</dbReference>
<dbReference type="PANTHER" id="PTHR22893:SF91">
    <property type="entry name" value="NADPH DEHYDROGENASE 2-RELATED"/>
    <property type="match status" value="1"/>
</dbReference>
<evidence type="ECO:0000256" key="2">
    <source>
        <dbReference type="ARBA" id="ARBA00005979"/>
    </source>
</evidence>
<dbReference type="CDD" id="cd02933">
    <property type="entry name" value="OYE_like_FMN"/>
    <property type="match status" value="1"/>
</dbReference>
<dbReference type="Proteomes" id="UP000193560">
    <property type="component" value="Unassembled WGS sequence"/>
</dbReference>
<evidence type="ECO:0000259" key="4">
    <source>
        <dbReference type="Pfam" id="PF00724"/>
    </source>
</evidence>
<dbReference type="STRING" id="90262.A0A1X2I1T7"/>
<dbReference type="PANTHER" id="PTHR22893">
    <property type="entry name" value="NADH OXIDOREDUCTASE-RELATED"/>
    <property type="match status" value="1"/>
</dbReference>
<dbReference type="EMBL" id="MCGE01000035">
    <property type="protein sequence ID" value="ORZ07415.1"/>
    <property type="molecule type" value="Genomic_DNA"/>
</dbReference>
<evidence type="ECO:0000313" key="6">
    <source>
        <dbReference type="Proteomes" id="UP000193560"/>
    </source>
</evidence>
<comment type="caution">
    <text evidence="5">The sequence shown here is derived from an EMBL/GenBank/DDBJ whole genome shotgun (WGS) entry which is preliminary data.</text>
</comment>
<comment type="similarity">
    <text evidence="2">Belongs to the NADH:flavin oxidoreductase/NADH oxidase family.</text>
</comment>
<dbReference type="GO" id="GO:0016628">
    <property type="term" value="F:oxidoreductase activity, acting on the CH-CH group of donors, NAD or NADP as acceptor"/>
    <property type="evidence" value="ECO:0007669"/>
    <property type="project" value="UniProtKB-ARBA"/>
</dbReference>
<dbReference type="InterPro" id="IPR013785">
    <property type="entry name" value="Aldolase_TIM"/>
</dbReference>
<keyword evidence="3" id="KW-0560">Oxidoreductase</keyword>
<evidence type="ECO:0000256" key="1">
    <source>
        <dbReference type="ARBA" id="ARBA00001917"/>
    </source>
</evidence>
<comment type="cofactor">
    <cofactor evidence="1">
        <name>FMN</name>
        <dbReference type="ChEBI" id="CHEBI:58210"/>
    </cofactor>
</comment>
<feature type="domain" description="NADH:flavin oxidoreductase/NADH oxidase N-terminal" evidence="4">
    <location>
        <begin position="10"/>
        <end position="349"/>
    </location>
</feature>
<evidence type="ECO:0000256" key="3">
    <source>
        <dbReference type="ARBA" id="ARBA00023002"/>
    </source>
</evidence>
<dbReference type="Gene3D" id="3.20.20.70">
    <property type="entry name" value="Aldolase class I"/>
    <property type="match status" value="1"/>
</dbReference>
<proteinExistence type="inferred from homology"/>
<dbReference type="InterPro" id="IPR001155">
    <property type="entry name" value="OxRdtase_FMN_N"/>
</dbReference>
<sequence length="378" mass="41633">MTVSVATPALFSAINVGQHTLQHRLVLAPLTRSRADPKSGVPSEDAPLYYQQRATEGGLLISEATWISPSSGGYPGSPGIHSQTHIQAWKNVTKAVHEKNGIIFLQLWHPGRATFSLAGVVRPVSASDIAIQGNSPSGAPYKKPHPLTVDEIKFITQDFAQAAKNAIDAGFDGVEIHSANGCLLDQFINTSSNKRSDIYGGSIENRVRFPLEVVDAVSKAIGADRTAIRFSPYSGFNDMKDDTPVATWCYLVQQLEKTHPNLAYLHFIEPRVQLLEVDDDKNASVKVSDEQDSLEHFRPLWSGPFVSAGNYTYSAQSAYDRAEASPNNLVAVGRAFISNPDLVERFRNHWKLTPYNRNTFYSPGSEGYIDYPYYDATN</sequence>
<dbReference type="GO" id="GO:0005829">
    <property type="term" value="C:cytosol"/>
    <property type="evidence" value="ECO:0007669"/>
    <property type="project" value="UniProtKB-ARBA"/>
</dbReference>
<dbReference type="AlphaFoldDB" id="A0A1X2I1T7"/>
<organism evidence="5 6">
    <name type="scientific">Absidia repens</name>
    <dbReference type="NCBI Taxonomy" id="90262"/>
    <lineage>
        <taxon>Eukaryota</taxon>
        <taxon>Fungi</taxon>
        <taxon>Fungi incertae sedis</taxon>
        <taxon>Mucoromycota</taxon>
        <taxon>Mucoromycotina</taxon>
        <taxon>Mucoromycetes</taxon>
        <taxon>Mucorales</taxon>
        <taxon>Cunninghamellaceae</taxon>
        <taxon>Absidia</taxon>
    </lineage>
</organism>
<dbReference type="FunFam" id="3.20.20.70:FF:000059">
    <property type="entry name" value="N-ethylmaleimide reductase, FMN-linked"/>
    <property type="match status" value="1"/>
</dbReference>
<dbReference type="Pfam" id="PF00724">
    <property type="entry name" value="Oxidored_FMN"/>
    <property type="match status" value="1"/>
</dbReference>